<keyword evidence="1" id="KW-0175">Coiled coil</keyword>
<feature type="compositionally biased region" description="Polar residues" evidence="2">
    <location>
        <begin position="1"/>
        <end position="29"/>
    </location>
</feature>
<keyword evidence="4" id="KW-1185">Reference proteome</keyword>
<sequence>LPLSSPSPLDANTTKNRSNPTDKSPATKTLTRHPPPAEAPGGTKSLRVSPMGSLLPGQKLPFSFLSLPAMPILPSRALRFPILQTPRSGSLSSSSSARIVAATSGGSPATSDGDQLVRKLRTAAGTLVLTAAAAAAALCTRSFAVPAARADPHSALAAAEERVEEGGRAAEAEIVPSALSQFLESNDAAVEALRKLLYEKLDGGEYAEGLRMLDRLMAARPSETEWKFLAARVHSEMGEAAEARRLLEEILAGDPLSFEALFENAVLMDRCGEGGAAVERLERALEVAQESEKEKEARDVRLIMAQLQFLQKKVEEALSSYEELAREDPGDYRPYFCQGVIYSLLDRNQEAREKFAKYKELSPRKFEVEGFLQTPLSRVKLFGAGDAGN</sequence>
<gene>
    <name evidence="3" type="ORF">Taro_020287</name>
</gene>
<dbReference type="Gene3D" id="1.25.40.10">
    <property type="entry name" value="Tetratricopeptide repeat domain"/>
    <property type="match status" value="2"/>
</dbReference>
<dbReference type="PANTHER" id="PTHR36350">
    <property type="entry name" value="TRANSMEMBRANE PROTEIN"/>
    <property type="match status" value="1"/>
</dbReference>
<dbReference type="Pfam" id="PF14559">
    <property type="entry name" value="TPR_19"/>
    <property type="match status" value="1"/>
</dbReference>
<evidence type="ECO:0000256" key="1">
    <source>
        <dbReference type="SAM" id="Coils"/>
    </source>
</evidence>
<dbReference type="EMBL" id="NMUH01001001">
    <property type="protein sequence ID" value="MQL87732.1"/>
    <property type="molecule type" value="Genomic_DNA"/>
</dbReference>
<accession>A0A843UN98</accession>
<feature type="region of interest" description="Disordered" evidence="2">
    <location>
        <begin position="1"/>
        <end position="52"/>
    </location>
</feature>
<feature type="non-terminal residue" evidence="3">
    <location>
        <position position="1"/>
    </location>
</feature>
<dbReference type="InterPro" id="IPR019734">
    <property type="entry name" value="TPR_rpt"/>
</dbReference>
<name>A0A843UN98_COLES</name>
<dbReference type="OrthoDB" id="1856606at2759"/>
<dbReference type="PANTHER" id="PTHR36350:SF3">
    <property type="entry name" value="TRANSMEMBRANE PROTEIN"/>
    <property type="match status" value="1"/>
</dbReference>
<evidence type="ECO:0000313" key="3">
    <source>
        <dbReference type="EMBL" id="MQL87732.1"/>
    </source>
</evidence>
<evidence type="ECO:0008006" key="5">
    <source>
        <dbReference type="Google" id="ProtNLM"/>
    </source>
</evidence>
<feature type="coiled-coil region" evidence="1">
    <location>
        <begin position="278"/>
        <end position="327"/>
    </location>
</feature>
<dbReference type="SUPFAM" id="SSF48452">
    <property type="entry name" value="TPR-like"/>
    <property type="match status" value="1"/>
</dbReference>
<protein>
    <recommendedName>
        <fullName evidence="5">Protein SLOW GREEN 1, chloroplastic</fullName>
    </recommendedName>
</protein>
<evidence type="ECO:0000313" key="4">
    <source>
        <dbReference type="Proteomes" id="UP000652761"/>
    </source>
</evidence>
<dbReference type="AlphaFoldDB" id="A0A843UN98"/>
<reference evidence="3" key="1">
    <citation type="submission" date="2017-07" db="EMBL/GenBank/DDBJ databases">
        <title>Taro Niue Genome Assembly and Annotation.</title>
        <authorList>
            <person name="Atibalentja N."/>
            <person name="Keating K."/>
            <person name="Fields C.J."/>
        </authorList>
    </citation>
    <scope>NUCLEOTIDE SEQUENCE</scope>
    <source>
        <strain evidence="3">Niue_2</strain>
        <tissue evidence="3">Leaf</tissue>
    </source>
</reference>
<organism evidence="3 4">
    <name type="scientific">Colocasia esculenta</name>
    <name type="common">Wild taro</name>
    <name type="synonym">Arum esculentum</name>
    <dbReference type="NCBI Taxonomy" id="4460"/>
    <lineage>
        <taxon>Eukaryota</taxon>
        <taxon>Viridiplantae</taxon>
        <taxon>Streptophyta</taxon>
        <taxon>Embryophyta</taxon>
        <taxon>Tracheophyta</taxon>
        <taxon>Spermatophyta</taxon>
        <taxon>Magnoliopsida</taxon>
        <taxon>Liliopsida</taxon>
        <taxon>Araceae</taxon>
        <taxon>Aroideae</taxon>
        <taxon>Colocasieae</taxon>
        <taxon>Colocasia</taxon>
    </lineage>
</organism>
<dbReference type="InterPro" id="IPR011990">
    <property type="entry name" value="TPR-like_helical_dom_sf"/>
</dbReference>
<dbReference type="Pfam" id="PF13174">
    <property type="entry name" value="TPR_6"/>
    <property type="match status" value="1"/>
</dbReference>
<comment type="caution">
    <text evidence="3">The sequence shown here is derived from an EMBL/GenBank/DDBJ whole genome shotgun (WGS) entry which is preliminary data.</text>
</comment>
<evidence type="ECO:0000256" key="2">
    <source>
        <dbReference type="SAM" id="MobiDB-lite"/>
    </source>
</evidence>
<proteinExistence type="predicted"/>
<dbReference type="Proteomes" id="UP000652761">
    <property type="component" value="Unassembled WGS sequence"/>
</dbReference>